<comment type="caution">
    <text evidence="1">The sequence shown here is derived from an EMBL/GenBank/DDBJ whole genome shotgun (WGS) entry which is preliminary data.</text>
</comment>
<sequence length="38" mass="4005">MWDKGHIKMAGVGKCVWATSAGTVPQRFNAVGDSPSTL</sequence>
<reference evidence="1 2" key="1">
    <citation type="submission" date="2023-07" db="EMBL/GenBank/DDBJ databases">
        <title>Genomic Encyclopedia of Type Strains, Phase IV (KMG-IV): sequencing the most valuable type-strain genomes for metagenomic binning, comparative biology and taxonomic classification.</title>
        <authorList>
            <person name="Goeker M."/>
        </authorList>
    </citation>
    <scope>NUCLEOTIDE SEQUENCE [LARGE SCALE GENOMIC DNA]</scope>
    <source>
        <strain evidence="1 2">DSM 29005</strain>
    </source>
</reference>
<gene>
    <name evidence="1" type="ORF">J2S19_002676</name>
</gene>
<name>A0ABT9ZIL8_9BACI</name>
<proteinExistence type="predicted"/>
<evidence type="ECO:0000313" key="1">
    <source>
        <dbReference type="EMBL" id="MDQ0231393.1"/>
    </source>
</evidence>
<accession>A0ABT9ZIL8</accession>
<evidence type="ECO:0000313" key="2">
    <source>
        <dbReference type="Proteomes" id="UP001234495"/>
    </source>
</evidence>
<keyword evidence="2" id="KW-1185">Reference proteome</keyword>
<organism evidence="1 2">
    <name type="scientific">Metabacillus malikii</name>
    <dbReference type="NCBI Taxonomy" id="1504265"/>
    <lineage>
        <taxon>Bacteria</taxon>
        <taxon>Bacillati</taxon>
        <taxon>Bacillota</taxon>
        <taxon>Bacilli</taxon>
        <taxon>Bacillales</taxon>
        <taxon>Bacillaceae</taxon>
        <taxon>Metabacillus</taxon>
    </lineage>
</organism>
<dbReference type="Proteomes" id="UP001234495">
    <property type="component" value="Unassembled WGS sequence"/>
</dbReference>
<dbReference type="EMBL" id="JAUSUD010000012">
    <property type="protein sequence ID" value="MDQ0231393.1"/>
    <property type="molecule type" value="Genomic_DNA"/>
</dbReference>
<protein>
    <submittedName>
        <fullName evidence="1">Uncharacterized protein</fullName>
    </submittedName>
</protein>